<dbReference type="AlphaFoldDB" id="A0A6M3JFE6"/>
<dbReference type="EMBL" id="MT142844">
    <property type="protein sequence ID" value="QJA89408.1"/>
    <property type="molecule type" value="Genomic_DNA"/>
</dbReference>
<evidence type="ECO:0000313" key="1">
    <source>
        <dbReference type="EMBL" id="QJA68530.1"/>
    </source>
</evidence>
<reference evidence="1" key="1">
    <citation type="submission" date="2020-03" db="EMBL/GenBank/DDBJ databases">
        <title>The deep terrestrial virosphere.</title>
        <authorList>
            <person name="Holmfeldt K."/>
            <person name="Nilsson E."/>
            <person name="Simone D."/>
            <person name="Lopez-Fernandez M."/>
            <person name="Wu X."/>
            <person name="de Brujin I."/>
            <person name="Lundin D."/>
            <person name="Andersson A."/>
            <person name="Bertilsson S."/>
            <person name="Dopson M."/>
        </authorList>
    </citation>
    <scope>NUCLEOTIDE SEQUENCE</scope>
    <source>
        <strain evidence="1">MM415A06258</strain>
        <strain evidence="2">MM415B02556</strain>
    </source>
</reference>
<proteinExistence type="predicted"/>
<accession>A0A6M3JFE6</accession>
<protein>
    <submittedName>
        <fullName evidence="1">Uncharacterized protein</fullName>
    </submittedName>
</protein>
<evidence type="ECO:0000313" key="2">
    <source>
        <dbReference type="EMBL" id="QJA89408.1"/>
    </source>
</evidence>
<name>A0A6M3JFE6_9ZZZZ</name>
<gene>
    <name evidence="1" type="ORF">MM415A06258_0010</name>
    <name evidence="2" type="ORF">MM415B02556_0009</name>
</gene>
<organism evidence="1">
    <name type="scientific">viral metagenome</name>
    <dbReference type="NCBI Taxonomy" id="1070528"/>
    <lineage>
        <taxon>unclassified sequences</taxon>
        <taxon>metagenomes</taxon>
        <taxon>organismal metagenomes</taxon>
    </lineage>
</organism>
<sequence length="85" mass="9408">MERKFKVGDKVKLNQLGKVILSMTGMVKNPDVVAEVAQIGGINPKDEVDEYSIGVVIVHPSFIQGTDQYPEHGMWVQEKLLEPAS</sequence>
<dbReference type="EMBL" id="MT141625">
    <property type="protein sequence ID" value="QJA68530.1"/>
    <property type="molecule type" value="Genomic_DNA"/>
</dbReference>